<feature type="repeat" description="Hemopexin" evidence="1">
    <location>
        <begin position="402"/>
        <end position="449"/>
    </location>
</feature>
<proteinExistence type="predicted"/>
<name>A0A4V3WQT3_CAMSN</name>
<dbReference type="InterPro" id="IPR018487">
    <property type="entry name" value="Hemopexin-like_repeat"/>
</dbReference>
<dbReference type="SMART" id="SM00120">
    <property type="entry name" value="HX"/>
    <property type="match status" value="4"/>
</dbReference>
<organism evidence="4 5">
    <name type="scientific">Camellia sinensis var. sinensis</name>
    <name type="common">China tea</name>
    <dbReference type="NCBI Taxonomy" id="542762"/>
    <lineage>
        <taxon>Eukaryota</taxon>
        <taxon>Viridiplantae</taxon>
        <taxon>Streptophyta</taxon>
        <taxon>Embryophyta</taxon>
        <taxon>Tracheophyta</taxon>
        <taxon>Spermatophyta</taxon>
        <taxon>Magnoliopsida</taxon>
        <taxon>eudicotyledons</taxon>
        <taxon>Gunneridae</taxon>
        <taxon>Pentapetalae</taxon>
        <taxon>asterids</taxon>
        <taxon>Ericales</taxon>
        <taxon>Theaceae</taxon>
        <taxon>Camellia</taxon>
    </lineage>
</organism>
<reference evidence="4 5" key="1">
    <citation type="journal article" date="2018" name="Proc. Natl. Acad. Sci. U.S.A.">
        <title>Draft genome sequence of Camellia sinensis var. sinensis provides insights into the evolution of the tea genome and tea quality.</title>
        <authorList>
            <person name="Wei C."/>
            <person name="Yang H."/>
            <person name="Wang S."/>
            <person name="Zhao J."/>
            <person name="Liu C."/>
            <person name="Gao L."/>
            <person name="Xia E."/>
            <person name="Lu Y."/>
            <person name="Tai Y."/>
            <person name="She G."/>
            <person name="Sun J."/>
            <person name="Cao H."/>
            <person name="Tong W."/>
            <person name="Gao Q."/>
            <person name="Li Y."/>
            <person name="Deng W."/>
            <person name="Jiang X."/>
            <person name="Wang W."/>
            <person name="Chen Q."/>
            <person name="Zhang S."/>
            <person name="Li H."/>
            <person name="Wu J."/>
            <person name="Wang P."/>
            <person name="Li P."/>
            <person name="Shi C."/>
            <person name="Zheng F."/>
            <person name="Jian J."/>
            <person name="Huang B."/>
            <person name="Shan D."/>
            <person name="Shi M."/>
            <person name="Fang C."/>
            <person name="Yue Y."/>
            <person name="Li F."/>
            <person name="Li D."/>
            <person name="Wei S."/>
            <person name="Han B."/>
            <person name="Jiang C."/>
            <person name="Yin Y."/>
            <person name="Xia T."/>
            <person name="Zhang Z."/>
            <person name="Bennetzen J.L."/>
            <person name="Zhao S."/>
            <person name="Wan X."/>
        </authorList>
    </citation>
    <scope>NUCLEOTIDE SEQUENCE [LARGE SCALE GENOMIC DNA]</scope>
    <source>
        <strain evidence="5">cv. Shuchazao</strain>
        <tissue evidence="4">Leaf</tissue>
    </source>
</reference>
<dbReference type="Pfam" id="PF22596">
    <property type="entry name" value="Scabin-like"/>
    <property type="match status" value="1"/>
</dbReference>
<feature type="repeat" description="Hemopexin" evidence="1">
    <location>
        <begin position="455"/>
        <end position="502"/>
    </location>
</feature>
<dbReference type="InterPro" id="IPR054695">
    <property type="entry name" value="Pierisin-like_dom"/>
</dbReference>
<dbReference type="SUPFAM" id="SSF50923">
    <property type="entry name" value="Hemopexin-like domain"/>
    <property type="match status" value="2"/>
</dbReference>
<keyword evidence="5" id="KW-1185">Reference proteome</keyword>
<accession>A0A4V3WQT3</accession>
<feature type="domain" description="Pierisin-like" evidence="3">
    <location>
        <begin position="65"/>
        <end position="186"/>
    </location>
</feature>
<dbReference type="InterPro" id="IPR036375">
    <property type="entry name" value="Hemopexin-like_dom_sf"/>
</dbReference>
<dbReference type="STRING" id="542762.A0A4V3WQT3"/>
<dbReference type="AlphaFoldDB" id="A0A4V3WQT3"/>
<dbReference type="Gene3D" id="2.110.10.10">
    <property type="entry name" value="Hemopexin-like domain"/>
    <property type="match status" value="1"/>
</dbReference>
<evidence type="ECO:0000313" key="4">
    <source>
        <dbReference type="EMBL" id="THG21517.1"/>
    </source>
</evidence>
<gene>
    <name evidence="4" type="ORF">TEA_024962</name>
</gene>
<protein>
    <recommendedName>
        <fullName evidence="3">Pierisin-like domain-containing protein</fullName>
    </recommendedName>
</protein>
<dbReference type="Proteomes" id="UP000306102">
    <property type="component" value="Unassembled WGS sequence"/>
</dbReference>
<sequence length="530" mass="60183">MPFEPDSPGRGCAANFPQPVNEEDEREAERLVRTVCDVNCRIADPPLPDIVYRSSRREADILRHVYRWDSTPFQEVFENGFQARRQQDTSDEVYYNLNDFVHNSGRPLDSSRPTIHAFVSTTLSSTWHPSLVAPETWREVYRYEIFAPGGIWVAQTLRDQYGYPSQDEVCFVAGIAPQYIRSAQLFRLTVPTGSRYTIRERVNDLLRVNGNYDPQSHPSRLLDIRRPIFDYVNLESQNPEETRALLRINIYKPRVVSSSSSKREKRQVSANSDPNINWYAGNVSDLASYINAAFRCSTSNQAYLFMKNEYVKVDYAPGSTDDTVLNGPLLIRDGFPSLSGTAFAEHEIDSAFGSHNKNEAFIFSGNLCAQINYAPGTLNDWIIKGPTTIAAMFPFLKEFKFESGIDAAFEATTRYEAYLFKDDQYALINYDSDAHVIVSGLITERFASLKDTTFKSGIQAAFASHKTDEAYLFKEDSYALINFKKDEIIGGVKNIVANWPSLSTILPRKNHGLDVHNHTKPDADRDHDEF</sequence>
<dbReference type="Gene3D" id="3.90.210.10">
    <property type="entry name" value="Heat-Labile Enterotoxin, subunit A"/>
    <property type="match status" value="1"/>
</dbReference>
<evidence type="ECO:0000256" key="2">
    <source>
        <dbReference type="SAM" id="MobiDB-lite"/>
    </source>
</evidence>
<dbReference type="PROSITE" id="PS51642">
    <property type="entry name" value="HEMOPEXIN_2"/>
    <property type="match status" value="2"/>
</dbReference>
<dbReference type="EMBL" id="SDRB02001366">
    <property type="protein sequence ID" value="THG21517.1"/>
    <property type="molecule type" value="Genomic_DNA"/>
</dbReference>
<evidence type="ECO:0000313" key="5">
    <source>
        <dbReference type="Proteomes" id="UP000306102"/>
    </source>
</evidence>
<evidence type="ECO:0000256" key="1">
    <source>
        <dbReference type="PROSITE-ProRule" id="PRU01011"/>
    </source>
</evidence>
<comment type="caution">
    <text evidence="4">The sequence shown here is derived from an EMBL/GenBank/DDBJ whole genome shotgun (WGS) entry which is preliminary data.</text>
</comment>
<dbReference type="SUPFAM" id="SSF56399">
    <property type="entry name" value="ADP-ribosylation"/>
    <property type="match status" value="1"/>
</dbReference>
<feature type="region of interest" description="Disordered" evidence="2">
    <location>
        <begin position="1"/>
        <end position="23"/>
    </location>
</feature>
<evidence type="ECO:0000259" key="3">
    <source>
        <dbReference type="Pfam" id="PF22596"/>
    </source>
</evidence>